<dbReference type="InterPro" id="IPR007110">
    <property type="entry name" value="Ig-like_dom"/>
</dbReference>
<dbReference type="Gene3D" id="2.60.40.10">
    <property type="entry name" value="Immunoglobulins"/>
    <property type="match status" value="13"/>
</dbReference>
<accession>A0AAV4Y2K3</accession>
<feature type="compositionally biased region" description="Basic and acidic residues" evidence="4">
    <location>
        <begin position="625"/>
        <end position="637"/>
    </location>
</feature>
<dbReference type="GO" id="GO:0098632">
    <property type="term" value="F:cell-cell adhesion mediator activity"/>
    <property type="evidence" value="ECO:0007669"/>
    <property type="project" value="TreeGrafter"/>
</dbReference>
<dbReference type="AlphaFoldDB" id="A0AAV4Y2K3"/>
<evidence type="ECO:0000313" key="7">
    <source>
        <dbReference type="EMBL" id="GIZ00400.1"/>
    </source>
</evidence>
<comment type="caution">
    <text evidence="7">The sequence shown here is derived from an EMBL/GenBank/DDBJ whole genome shotgun (WGS) entry which is preliminary data.</text>
</comment>
<dbReference type="InterPro" id="IPR013783">
    <property type="entry name" value="Ig-like_fold"/>
</dbReference>
<feature type="domain" description="Ig-like" evidence="5">
    <location>
        <begin position="153"/>
        <end position="242"/>
    </location>
</feature>
<feature type="region of interest" description="Disordered" evidence="4">
    <location>
        <begin position="614"/>
        <end position="640"/>
    </location>
</feature>
<dbReference type="CDD" id="cd00063">
    <property type="entry name" value="FN3"/>
    <property type="match status" value="2"/>
</dbReference>
<dbReference type="GO" id="GO:0007411">
    <property type="term" value="P:axon guidance"/>
    <property type="evidence" value="ECO:0007669"/>
    <property type="project" value="TreeGrafter"/>
</dbReference>
<keyword evidence="8" id="KW-1185">Reference proteome</keyword>
<dbReference type="InterPro" id="IPR036179">
    <property type="entry name" value="Ig-like_dom_sf"/>
</dbReference>
<reference evidence="7 8" key="1">
    <citation type="submission" date="2021-06" db="EMBL/GenBank/DDBJ databases">
        <title>Caerostris extrusa draft genome.</title>
        <authorList>
            <person name="Kono N."/>
            <person name="Arakawa K."/>
        </authorList>
    </citation>
    <scope>NUCLEOTIDE SEQUENCE [LARGE SCALE GENOMIC DNA]</scope>
</reference>
<dbReference type="EMBL" id="BPLR01018538">
    <property type="protein sequence ID" value="GIZ00400.1"/>
    <property type="molecule type" value="Genomic_DNA"/>
</dbReference>
<dbReference type="FunFam" id="2.60.40.10:FF:000107">
    <property type="entry name" value="Myosin, light chain kinase a"/>
    <property type="match status" value="1"/>
</dbReference>
<sequence length="1047" mass="115496">MVSVGEKVITVCGVKVGSKPMTFKWSKDGKDIKNIPQASVEVADDYSMLSITSATKENMGNYTCTVENNFGKDETSFPLVIKAPPSWVNIPHDVKISEDKPVLMDCMADGHPRPTVSWMKDGNLGTISFCALCFTLTVLTSISTGINVTKDTPIIQPFTFPETASQGQRVTAACGILQGSKPLTFQWTKDGKEITDVPNTSVDVQAEYSVLTISPASKNNVGNYTCIVRNSFGQHSHDASFALKEAPSWIKEPEDVVGIEGQRIEIKCSADGLPKPEISWKRTLETQTIELGDFADQQKDGTLIISSLKIQNAGTYVCEAKNGIGSFLQKGHCSLCSRKDGKDIKDIPNVIVDIQRDYSALTIGPAQTENVGNYTCSAENKFGKRFTHGTLMLRGFREDNIQPVKEDSNTQIFNNGTLFIASIREQNSGIYVCNASNDLDSTISKSVTVNVNGRCCIMLYYSTFLDGYFVVVAKRRKEIESVPNSSVHTLAGFSVLTVGPASRENVGNYTCLVNNSYGKDSYTASFVLNGGTLLNSERIDSPSNMQVFNNGSLIIYNVKDDTRGSYQCTASNDVGEKLEKKVEIFVSGPPVWKIRPSNVETVVGKNATFECSAAGRPPPTVSWSRESDNEPPMRENLSDGGKYATSNGFLTVINTQKEDQGKYTCIVANDVGTALQESVILSVLTPPKWLEKPTDRTSYLESKFEIQYLQQNFKKLNSNNQMNVSNEGFLTIASVSEGDEGLYKCNGDNGVEESLSAEFLLTVYVPARFEEKFKVETVRQGDSAVLRCDVTGDQPISIVWFKDKRELEITELSRNVDRRDGALYSCTATNDYGSDERNIKVLVVEVPAQPLDVKVLDVWAKSASIRWSAPYTGNSAITKYKVQFWRDKHGPQTLNEAEISATQTTAVIQDLKPGISYALAVVAENEIGHGEPSETIRFLTSEEEPSGPPTDLYVEARGPTSILVKWKPPPKECWNGELKGYYVGYRPEGANHAYTFKSIEANANESNEYFDHRLDQVRSLQHPGEGLQQGWKRTSLARTGHSHLGWW</sequence>
<dbReference type="InterPro" id="IPR003599">
    <property type="entry name" value="Ig_sub"/>
</dbReference>
<dbReference type="SUPFAM" id="SSF49265">
    <property type="entry name" value="Fibronectin type III"/>
    <property type="match status" value="1"/>
</dbReference>
<feature type="domain" description="Ig-like" evidence="5">
    <location>
        <begin position="348"/>
        <end position="450"/>
    </location>
</feature>
<dbReference type="PANTHER" id="PTHR10075:SF101">
    <property type="entry name" value="ZWEI IG DOMAIN PROTEIN ZIG-3"/>
    <property type="match status" value="1"/>
</dbReference>
<evidence type="ECO:0000313" key="8">
    <source>
        <dbReference type="Proteomes" id="UP001054945"/>
    </source>
</evidence>
<dbReference type="SMART" id="SM00409">
    <property type="entry name" value="IG"/>
    <property type="match status" value="8"/>
</dbReference>
<dbReference type="SMART" id="SM00408">
    <property type="entry name" value="IGc2"/>
    <property type="match status" value="8"/>
</dbReference>
<feature type="domain" description="Fibronectin type-III" evidence="6">
    <location>
        <begin position="948"/>
        <end position="1042"/>
    </location>
</feature>
<gene>
    <name evidence="7" type="primary">TTN</name>
    <name evidence="7" type="ORF">CEXT_317441</name>
</gene>
<dbReference type="PRINTS" id="PR00014">
    <property type="entry name" value="FNTYPEIII"/>
</dbReference>
<keyword evidence="3" id="KW-0393">Immunoglobulin domain</keyword>
<feature type="domain" description="Fibronectin type-III" evidence="6">
    <location>
        <begin position="849"/>
        <end position="943"/>
    </location>
</feature>
<dbReference type="GO" id="GO:0005886">
    <property type="term" value="C:plasma membrane"/>
    <property type="evidence" value="ECO:0007669"/>
    <property type="project" value="TreeGrafter"/>
</dbReference>
<evidence type="ECO:0000259" key="5">
    <source>
        <dbReference type="PROSITE" id="PS50835"/>
    </source>
</evidence>
<dbReference type="InterPro" id="IPR003961">
    <property type="entry name" value="FN3_dom"/>
</dbReference>
<dbReference type="GO" id="GO:0030424">
    <property type="term" value="C:axon"/>
    <property type="evidence" value="ECO:0007669"/>
    <property type="project" value="TreeGrafter"/>
</dbReference>
<dbReference type="PANTHER" id="PTHR10075">
    <property type="entry name" value="BASIGIN RELATED"/>
    <property type="match status" value="1"/>
</dbReference>
<dbReference type="Pfam" id="PF00041">
    <property type="entry name" value="fn3"/>
    <property type="match status" value="1"/>
</dbReference>
<keyword evidence="2" id="KW-1015">Disulfide bond</keyword>
<dbReference type="PROSITE" id="PS50835">
    <property type="entry name" value="IG_LIKE"/>
    <property type="match status" value="8"/>
</dbReference>
<dbReference type="FunFam" id="2.60.40.10:FF:000333">
    <property type="entry name" value="Down syndrome cell adhesion molecule"/>
    <property type="match status" value="1"/>
</dbReference>
<dbReference type="InterPro" id="IPR013098">
    <property type="entry name" value="Ig_I-set"/>
</dbReference>
<dbReference type="PROSITE" id="PS50853">
    <property type="entry name" value="FN3"/>
    <property type="match status" value="2"/>
</dbReference>
<dbReference type="GO" id="GO:0070593">
    <property type="term" value="P:dendrite self-avoidance"/>
    <property type="evidence" value="ECO:0007669"/>
    <property type="project" value="TreeGrafter"/>
</dbReference>
<evidence type="ECO:0000259" key="6">
    <source>
        <dbReference type="PROSITE" id="PS50853"/>
    </source>
</evidence>
<evidence type="ECO:0000256" key="4">
    <source>
        <dbReference type="SAM" id="MobiDB-lite"/>
    </source>
</evidence>
<dbReference type="InterPro" id="IPR036116">
    <property type="entry name" value="FN3_sf"/>
</dbReference>
<evidence type="ECO:0000256" key="1">
    <source>
        <dbReference type="ARBA" id="ARBA00022737"/>
    </source>
</evidence>
<dbReference type="Pfam" id="PF13927">
    <property type="entry name" value="Ig_3"/>
    <property type="match status" value="1"/>
</dbReference>
<dbReference type="SUPFAM" id="SSF48726">
    <property type="entry name" value="Immunoglobulin"/>
    <property type="match status" value="10"/>
</dbReference>
<name>A0AAV4Y2K3_CAEEX</name>
<organism evidence="7 8">
    <name type="scientific">Caerostris extrusa</name>
    <name type="common">Bark spider</name>
    <name type="synonym">Caerostris bankana</name>
    <dbReference type="NCBI Taxonomy" id="172846"/>
    <lineage>
        <taxon>Eukaryota</taxon>
        <taxon>Metazoa</taxon>
        <taxon>Ecdysozoa</taxon>
        <taxon>Arthropoda</taxon>
        <taxon>Chelicerata</taxon>
        <taxon>Arachnida</taxon>
        <taxon>Araneae</taxon>
        <taxon>Araneomorphae</taxon>
        <taxon>Entelegynae</taxon>
        <taxon>Araneoidea</taxon>
        <taxon>Araneidae</taxon>
        <taxon>Caerostris</taxon>
    </lineage>
</organism>
<evidence type="ECO:0000256" key="3">
    <source>
        <dbReference type="ARBA" id="ARBA00023319"/>
    </source>
</evidence>
<feature type="domain" description="Ig-like" evidence="5">
    <location>
        <begin position="589"/>
        <end position="682"/>
    </location>
</feature>
<keyword evidence="1" id="KW-0677">Repeat</keyword>
<protein>
    <submittedName>
        <fullName evidence="7">Titin</fullName>
    </submittedName>
</protein>
<feature type="domain" description="Ig-like" evidence="5">
    <location>
        <begin position="1"/>
        <end position="80"/>
    </location>
</feature>
<feature type="domain" description="Ig-like" evidence="5">
    <location>
        <begin position="85"/>
        <end position="122"/>
    </location>
</feature>
<dbReference type="Proteomes" id="UP001054945">
    <property type="component" value="Unassembled WGS sequence"/>
</dbReference>
<feature type="domain" description="Ig-like" evidence="5">
    <location>
        <begin position="247"/>
        <end position="323"/>
    </location>
</feature>
<dbReference type="Pfam" id="PF07679">
    <property type="entry name" value="I-set"/>
    <property type="match status" value="6"/>
</dbReference>
<proteinExistence type="predicted"/>
<dbReference type="GO" id="GO:0007156">
    <property type="term" value="P:homophilic cell adhesion via plasma membrane adhesion molecules"/>
    <property type="evidence" value="ECO:0007669"/>
    <property type="project" value="TreeGrafter"/>
</dbReference>
<evidence type="ECO:0000256" key="2">
    <source>
        <dbReference type="ARBA" id="ARBA00023157"/>
    </source>
</evidence>
<dbReference type="FunFam" id="2.60.40.10:FF:000032">
    <property type="entry name" value="palladin isoform X1"/>
    <property type="match status" value="2"/>
</dbReference>
<feature type="domain" description="Ig-like" evidence="5">
    <location>
        <begin position="483"/>
        <end position="583"/>
    </location>
</feature>
<dbReference type="InterPro" id="IPR003598">
    <property type="entry name" value="Ig_sub2"/>
</dbReference>
<feature type="domain" description="Ig-like" evidence="5">
    <location>
        <begin position="766"/>
        <end position="840"/>
    </location>
</feature>
<dbReference type="SMART" id="SM00060">
    <property type="entry name" value="FN3"/>
    <property type="match status" value="2"/>
</dbReference>